<proteinExistence type="predicted"/>
<sequence>MSLSPLLNFYLSSYTKNYFENSVTVLWYNQEFSQSRFPPGQTISEACTLICLLVAQRISQTRLLIYDIERCHEFITIVAEAMIEGNTMHAWMIKKGLVSHPYLSTEEALKLGRRNLNLLREWTFRIFYERIQNSLYQHIHNFLHKWYLTPKSKNLFMLLITCGQTVLFIFQEKTNMTTIDKLEHLCNWYTKDVLNKCYNTKANQYELAFLYPSNSSCCGCNPVCNCGNCCKKHNNNHT</sequence>
<dbReference type="EMBL" id="CAJDYZ010008366">
    <property type="protein sequence ID" value="CAD1475328.1"/>
    <property type="molecule type" value="Genomic_DNA"/>
</dbReference>
<evidence type="ECO:0000313" key="1">
    <source>
        <dbReference type="EMBL" id="CAD1475328.1"/>
    </source>
</evidence>
<organism evidence="1 2">
    <name type="scientific">Heterotrigona itama</name>
    <dbReference type="NCBI Taxonomy" id="395501"/>
    <lineage>
        <taxon>Eukaryota</taxon>
        <taxon>Metazoa</taxon>
        <taxon>Ecdysozoa</taxon>
        <taxon>Arthropoda</taxon>
        <taxon>Hexapoda</taxon>
        <taxon>Insecta</taxon>
        <taxon>Pterygota</taxon>
        <taxon>Neoptera</taxon>
        <taxon>Endopterygota</taxon>
        <taxon>Hymenoptera</taxon>
        <taxon>Apocrita</taxon>
        <taxon>Aculeata</taxon>
        <taxon>Apoidea</taxon>
        <taxon>Anthophila</taxon>
        <taxon>Apidae</taxon>
        <taxon>Heterotrigona</taxon>
    </lineage>
</organism>
<keyword evidence="2" id="KW-1185">Reference proteome</keyword>
<protein>
    <submittedName>
        <fullName evidence="1">Uncharacterized protein</fullName>
    </submittedName>
</protein>
<reference evidence="1" key="1">
    <citation type="submission" date="2020-07" db="EMBL/GenBank/DDBJ databases">
        <authorList>
            <person name="Nazaruddin N."/>
        </authorList>
    </citation>
    <scope>NUCLEOTIDE SEQUENCE</scope>
</reference>
<dbReference type="OrthoDB" id="5797993at2759"/>
<accession>A0A6V7H792</accession>
<evidence type="ECO:0000313" key="2">
    <source>
        <dbReference type="Proteomes" id="UP000752696"/>
    </source>
</evidence>
<comment type="caution">
    <text evidence="1">The sequence shown here is derived from an EMBL/GenBank/DDBJ whole genome shotgun (WGS) entry which is preliminary data.</text>
</comment>
<dbReference type="AlphaFoldDB" id="A0A6V7H792"/>
<name>A0A6V7H792_9HYME</name>
<dbReference type="Proteomes" id="UP000752696">
    <property type="component" value="Unassembled WGS sequence"/>
</dbReference>
<gene>
    <name evidence="1" type="ORF">MHI_LOCUS551917</name>
</gene>